<feature type="compositionally biased region" description="Polar residues" evidence="1">
    <location>
        <begin position="68"/>
        <end position="86"/>
    </location>
</feature>
<dbReference type="GO" id="GO:0016020">
    <property type="term" value="C:membrane"/>
    <property type="evidence" value="ECO:0007669"/>
    <property type="project" value="TreeGrafter"/>
</dbReference>
<dbReference type="Gene3D" id="3.40.50.10330">
    <property type="entry name" value="Probable inorganic polyphosphate/atp-NAD kinase, domain 1"/>
    <property type="match status" value="1"/>
</dbReference>
<organism evidence="3 4">
    <name type="scientific">Colletotrichum tanaceti</name>
    <dbReference type="NCBI Taxonomy" id="1306861"/>
    <lineage>
        <taxon>Eukaryota</taxon>
        <taxon>Fungi</taxon>
        <taxon>Dikarya</taxon>
        <taxon>Ascomycota</taxon>
        <taxon>Pezizomycotina</taxon>
        <taxon>Sordariomycetes</taxon>
        <taxon>Hypocreomycetidae</taxon>
        <taxon>Glomerellales</taxon>
        <taxon>Glomerellaceae</taxon>
        <taxon>Colletotrichum</taxon>
        <taxon>Colletotrichum destructivum species complex</taxon>
    </lineage>
</organism>
<evidence type="ECO:0000313" key="3">
    <source>
        <dbReference type="EMBL" id="TKW48268.1"/>
    </source>
</evidence>
<proteinExistence type="predicted"/>
<dbReference type="InterPro" id="IPR001206">
    <property type="entry name" value="Diacylglycerol_kinase_cat_dom"/>
</dbReference>
<keyword evidence="4" id="KW-1185">Reference proteome</keyword>
<sequence>PPSSSLLTFTILIPSQKLLDELRITILNFPSSLTVSSQETPVAPDIVCELPLAVSSRYLIIMANVSGQNDASPTATESISESSQSYGKPASRNGLPDTINVDGNKSLTWTVENLLLNDTPSTHTIPLYNVLWAEQTNQTLVIDYAQQVTKNRVQAATWTFAVDEADGPDVQTWVDTLMTKAYGPAKRSKRAKVLVNPHAGPGGAEKKWRVDCEPLFKAARMPMDIELTTYSGQALEIARGVDIDAFDTIVTCSGDGLAHEVFNGLGQRPDATQALQKVAVSHIPCGSGNAMSINLYGSHRPSIAALAIIKGVETPMDLISITQGDRRTLSFLSQALGVVAESDLATEHLRWMGGARFTWGFLIRIFEKKCYPCDLAVKVEIEDKPGVREHYRQYAHRPSLRSLDTAEAPRAQNADAVPSRDAESHGLPPLRFGTINDDLPEGWELIPHYKLGNFYCGNMAFMAPDANFFCAALANDGLMDVVCIDGDMSVPAQLNMLLSVESGKFFDNSLVSYRKISAYRIIPRNQKDGYISIDGEKVPFEPFQAEVHPGLARVISKNGKYEAPGPTGWQNSRAGA</sequence>
<dbReference type="SMART" id="SM00046">
    <property type="entry name" value="DAGKc"/>
    <property type="match status" value="1"/>
</dbReference>
<dbReference type="PANTHER" id="PTHR12358">
    <property type="entry name" value="SPHINGOSINE KINASE"/>
    <property type="match status" value="1"/>
</dbReference>
<feature type="region of interest" description="Disordered" evidence="1">
    <location>
        <begin position="68"/>
        <end position="97"/>
    </location>
</feature>
<dbReference type="STRING" id="1306861.A0A4U6WYM3"/>
<feature type="domain" description="DAGKc" evidence="2">
    <location>
        <begin position="186"/>
        <end position="325"/>
    </location>
</feature>
<comment type="caution">
    <text evidence="3">The sequence shown here is derived from an EMBL/GenBank/DDBJ whole genome shotgun (WGS) entry which is preliminary data.</text>
</comment>
<protein>
    <submittedName>
        <fullName evidence="3">Sphingoid long chain base kinase 5</fullName>
    </submittedName>
</protein>
<evidence type="ECO:0000259" key="2">
    <source>
        <dbReference type="PROSITE" id="PS50146"/>
    </source>
</evidence>
<dbReference type="SUPFAM" id="SSF111331">
    <property type="entry name" value="NAD kinase/diacylglycerol kinase-like"/>
    <property type="match status" value="1"/>
</dbReference>
<dbReference type="GO" id="GO:0005737">
    <property type="term" value="C:cytoplasm"/>
    <property type="evidence" value="ECO:0007669"/>
    <property type="project" value="TreeGrafter"/>
</dbReference>
<dbReference type="InterPro" id="IPR017438">
    <property type="entry name" value="ATP-NAD_kinase_N"/>
</dbReference>
<dbReference type="Pfam" id="PF00781">
    <property type="entry name" value="DAGK_cat"/>
    <property type="match status" value="1"/>
</dbReference>
<dbReference type="InterPro" id="IPR016064">
    <property type="entry name" value="NAD/diacylglycerol_kinase_sf"/>
</dbReference>
<keyword evidence="3" id="KW-0808">Transferase</keyword>
<gene>
    <name evidence="3" type="primary">LCB5</name>
    <name evidence="3" type="ORF">CTA1_7821</name>
</gene>
<evidence type="ECO:0000256" key="1">
    <source>
        <dbReference type="SAM" id="MobiDB-lite"/>
    </source>
</evidence>
<name>A0A4U6WYM3_9PEZI</name>
<dbReference type="InterPro" id="IPR055916">
    <property type="entry name" value="DUF7493"/>
</dbReference>
<dbReference type="Gene3D" id="2.60.200.40">
    <property type="match status" value="1"/>
</dbReference>
<dbReference type="Pfam" id="PF24321">
    <property type="entry name" value="DUF7493"/>
    <property type="match status" value="1"/>
</dbReference>
<dbReference type="PANTHER" id="PTHR12358:SF31">
    <property type="entry name" value="ACYLGLYCEROL KINASE, MITOCHONDRIAL"/>
    <property type="match status" value="1"/>
</dbReference>
<keyword evidence="3" id="KW-0418">Kinase</keyword>
<evidence type="ECO:0000313" key="4">
    <source>
        <dbReference type="Proteomes" id="UP000310108"/>
    </source>
</evidence>
<accession>A0A4U6WYM3</accession>
<dbReference type="AlphaFoldDB" id="A0A4U6WYM3"/>
<dbReference type="GO" id="GO:0005524">
    <property type="term" value="F:ATP binding"/>
    <property type="evidence" value="ECO:0007669"/>
    <property type="project" value="UniProtKB-KW"/>
</dbReference>
<dbReference type="EMBL" id="PJEX01001290">
    <property type="protein sequence ID" value="TKW48268.1"/>
    <property type="molecule type" value="Genomic_DNA"/>
</dbReference>
<dbReference type="GO" id="GO:0046512">
    <property type="term" value="P:sphingosine biosynthetic process"/>
    <property type="evidence" value="ECO:0007669"/>
    <property type="project" value="TreeGrafter"/>
</dbReference>
<dbReference type="PROSITE" id="PS50146">
    <property type="entry name" value="DAGK"/>
    <property type="match status" value="1"/>
</dbReference>
<dbReference type="InterPro" id="IPR050187">
    <property type="entry name" value="Lipid_Phosphate_FormReg"/>
</dbReference>
<feature type="region of interest" description="Disordered" evidence="1">
    <location>
        <begin position="405"/>
        <end position="425"/>
    </location>
</feature>
<dbReference type="GO" id="GO:0001727">
    <property type="term" value="F:lipid kinase activity"/>
    <property type="evidence" value="ECO:0007669"/>
    <property type="project" value="TreeGrafter"/>
</dbReference>
<reference evidence="3 4" key="1">
    <citation type="journal article" date="2019" name="PLoS ONE">
        <title>Comparative genome analysis indicates high evolutionary potential of pathogenicity genes in Colletotrichum tanaceti.</title>
        <authorList>
            <person name="Lelwala R.V."/>
            <person name="Korhonen P.K."/>
            <person name="Young N.D."/>
            <person name="Scott J.B."/>
            <person name="Ades P.A."/>
            <person name="Gasser R.B."/>
            <person name="Taylor P.W.J."/>
        </authorList>
    </citation>
    <scope>NUCLEOTIDE SEQUENCE [LARGE SCALE GENOMIC DNA]</scope>
    <source>
        <strain evidence="3">BRIP57314</strain>
    </source>
</reference>
<dbReference type="Proteomes" id="UP000310108">
    <property type="component" value="Unassembled WGS sequence"/>
</dbReference>
<feature type="non-terminal residue" evidence="3">
    <location>
        <position position="1"/>
    </location>
</feature>